<feature type="domain" description="O-antigen ligase-related" evidence="6">
    <location>
        <begin position="243"/>
        <end position="378"/>
    </location>
</feature>
<dbReference type="EMBL" id="JAAVLW010000004">
    <property type="protein sequence ID" value="NOJ47676.1"/>
    <property type="molecule type" value="Genomic_DNA"/>
</dbReference>
<feature type="transmembrane region" description="Helical" evidence="5">
    <location>
        <begin position="36"/>
        <end position="54"/>
    </location>
</feature>
<feature type="transmembrane region" description="Helical" evidence="5">
    <location>
        <begin position="404"/>
        <end position="422"/>
    </location>
</feature>
<gene>
    <name evidence="7" type="ORF">HCN50_15695</name>
</gene>
<dbReference type="Pfam" id="PF04932">
    <property type="entry name" value="Wzy_C"/>
    <property type="match status" value="1"/>
</dbReference>
<protein>
    <submittedName>
        <fullName evidence="7">O-antigen ligase family protein</fullName>
    </submittedName>
</protein>
<feature type="transmembrane region" description="Helical" evidence="5">
    <location>
        <begin position="372"/>
        <end position="392"/>
    </location>
</feature>
<keyword evidence="7" id="KW-0436">Ligase</keyword>
<proteinExistence type="predicted"/>
<dbReference type="PANTHER" id="PTHR37422">
    <property type="entry name" value="TEICHURONIC ACID BIOSYNTHESIS PROTEIN TUAE"/>
    <property type="match status" value="1"/>
</dbReference>
<keyword evidence="2 5" id="KW-0812">Transmembrane</keyword>
<sequence length="483" mass="51883">MKFLSETLRSIQLWLTISALTLAPLFFGSVDPLWVVIWSLVLSISTLCGLVIPVGIGQKRIILIFLAICGAYALVAIIQVVPNLIGPLADPIWQRASDLLRLELAARISSRAEISPAVIGHFLLLVTSFLSGMFVGTSRRNSDIVIEFARYSILLYAIYGLAALTLTPNMVLWAPKRAYFGFLTTTFINHNTAATFMGAGTILWLCSAYLSFQSLNTSSIRLLLLVPSNEKLAFKLMFRSAAGLACFFAVLLTGSRGGLISTCVGLLVAIGLMVSGKIKVGLWHVFGSAIAAFALLSFWLSGVGRIGSQGLFDGGRWFVYESCLKLIRERPLLGTGAGTFADLFPSLRTNDLSSWGVWDYAHSTLLEIAVEMGIPIAAAVVMAAAASLFILGRSALRPRDSNRSSLSAITGIAVLSYLHATIDFSLQVPGYLIVFGVILGCGLARATSDRKISGKIQSRAPAQIADIPLPRSDAIGRSSDLKS</sequence>
<evidence type="ECO:0000256" key="3">
    <source>
        <dbReference type="ARBA" id="ARBA00022989"/>
    </source>
</evidence>
<dbReference type="Proteomes" id="UP000528734">
    <property type="component" value="Unassembled WGS sequence"/>
</dbReference>
<keyword evidence="3 5" id="KW-1133">Transmembrane helix</keyword>
<evidence type="ECO:0000256" key="2">
    <source>
        <dbReference type="ARBA" id="ARBA00022692"/>
    </source>
</evidence>
<feature type="transmembrane region" description="Helical" evidence="5">
    <location>
        <begin position="258"/>
        <end position="275"/>
    </location>
</feature>
<accession>A0A7Y4H4T7</accession>
<evidence type="ECO:0000313" key="8">
    <source>
        <dbReference type="Proteomes" id="UP000528734"/>
    </source>
</evidence>
<evidence type="ECO:0000313" key="7">
    <source>
        <dbReference type="EMBL" id="NOJ47676.1"/>
    </source>
</evidence>
<comment type="caution">
    <text evidence="7">The sequence shown here is derived from an EMBL/GenBank/DDBJ whole genome shotgun (WGS) entry which is preliminary data.</text>
</comment>
<comment type="subcellular location">
    <subcellularLocation>
        <location evidence="1">Membrane</location>
        <topology evidence="1">Multi-pass membrane protein</topology>
    </subcellularLocation>
</comment>
<dbReference type="AlphaFoldDB" id="A0A7Y4H4T7"/>
<feature type="transmembrane region" description="Helical" evidence="5">
    <location>
        <begin position="232"/>
        <end position="252"/>
    </location>
</feature>
<feature type="transmembrane region" description="Helical" evidence="5">
    <location>
        <begin position="193"/>
        <end position="212"/>
    </location>
</feature>
<dbReference type="InterPro" id="IPR051533">
    <property type="entry name" value="WaaL-like"/>
</dbReference>
<dbReference type="GO" id="GO:0016874">
    <property type="term" value="F:ligase activity"/>
    <property type="evidence" value="ECO:0007669"/>
    <property type="project" value="UniProtKB-KW"/>
</dbReference>
<keyword evidence="8" id="KW-1185">Reference proteome</keyword>
<evidence type="ECO:0000256" key="1">
    <source>
        <dbReference type="ARBA" id="ARBA00004141"/>
    </source>
</evidence>
<dbReference type="GO" id="GO:0016020">
    <property type="term" value="C:membrane"/>
    <property type="evidence" value="ECO:0007669"/>
    <property type="project" value="UniProtKB-SubCell"/>
</dbReference>
<feature type="transmembrane region" description="Helical" evidence="5">
    <location>
        <begin position="12"/>
        <end position="30"/>
    </location>
</feature>
<name>A0A7Y4H4T7_9BRAD</name>
<feature type="transmembrane region" description="Helical" evidence="5">
    <location>
        <begin position="428"/>
        <end position="446"/>
    </location>
</feature>
<feature type="transmembrane region" description="Helical" evidence="5">
    <location>
        <begin position="148"/>
        <end position="173"/>
    </location>
</feature>
<feature type="transmembrane region" description="Helical" evidence="5">
    <location>
        <begin position="61"/>
        <end position="81"/>
    </location>
</feature>
<dbReference type="PANTHER" id="PTHR37422:SF23">
    <property type="entry name" value="TEICHURONIC ACID BIOSYNTHESIS PROTEIN TUAE"/>
    <property type="match status" value="1"/>
</dbReference>
<feature type="transmembrane region" description="Helical" evidence="5">
    <location>
        <begin position="282"/>
        <end position="300"/>
    </location>
</feature>
<keyword evidence="4 5" id="KW-0472">Membrane</keyword>
<evidence type="ECO:0000259" key="6">
    <source>
        <dbReference type="Pfam" id="PF04932"/>
    </source>
</evidence>
<evidence type="ECO:0000256" key="4">
    <source>
        <dbReference type="ARBA" id="ARBA00023136"/>
    </source>
</evidence>
<reference evidence="7 8" key="1">
    <citation type="submission" date="2020-03" db="EMBL/GenBank/DDBJ databases">
        <title>Bradyrhizobium diversity isolated from nodules of Muelleranthus trifoliolatus.</title>
        <authorList>
            <person name="Klepa M."/>
            <person name="Helene L."/>
            <person name="Hungria M."/>
        </authorList>
    </citation>
    <scope>NUCLEOTIDE SEQUENCE [LARGE SCALE GENOMIC DNA]</scope>
    <source>
        <strain evidence="7 8">WSM 1744</strain>
    </source>
</reference>
<feature type="transmembrane region" description="Helical" evidence="5">
    <location>
        <begin position="114"/>
        <end position="136"/>
    </location>
</feature>
<evidence type="ECO:0000256" key="5">
    <source>
        <dbReference type="SAM" id="Phobius"/>
    </source>
</evidence>
<dbReference type="InterPro" id="IPR007016">
    <property type="entry name" value="O-antigen_ligase-rel_domated"/>
</dbReference>
<organism evidence="7 8">
    <name type="scientific">Bradyrhizobium archetypum</name>
    <dbReference type="NCBI Taxonomy" id="2721160"/>
    <lineage>
        <taxon>Bacteria</taxon>
        <taxon>Pseudomonadati</taxon>
        <taxon>Pseudomonadota</taxon>
        <taxon>Alphaproteobacteria</taxon>
        <taxon>Hyphomicrobiales</taxon>
        <taxon>Nitrobacteraceae</taxon>
        <taxon>Bradyrhizobium</taxon>
    </lineage>
</organism>